<reference evidence="1 2" key="1">
    <citation type="submission" date="2017-06" db="EMBL/GenBank/DDBJ databases">
        <title>Comparative genomic analysis of Ambrosia Fusariam Clade fungi.</title>
        <authorList>
            <person name="Stajich J.E."/>
            <person name="Carrillo J."/>
            <person name="Kijimoto T."/>
            <person name="Eskalen A."/>
            <person name="O'Donnell K."/>
            <person name="Kasson M."/>
        </authorList>
    </citation>
    <scope>NUCLEOTIDE SEQUENCE [LARGE SCALE GENOMIC DNA]</scope>
    <source>
        <strain evidence="1 2">NRRL62584</strain>
    </source>
</reference>
<organism evidence="1 2">
    <name type="scientific">Fusarium duplospermum</name>
    <dbReference type="NCBI Taxonomy" id="1325734"/>
    <lineage>
        <taxon>Eukaryota</taxon>
        <taxon>Fungi</taxon>
        <taxon>Dikarya</taxon>
        <taxon>Ascomycota</taxon>
        <taxon>Pezizomycotina</taxon>
        <taxon>Sordariomycetes</taxon>
        <taxon>Hypocreomycetidae</taxon>
        <taxon>Hypocreales</taxon>
        <taxon>Nectriaceae</taxon>
        <taxon>Fusarium</taxon>
        <taxon>Fusarium solani species complex</taxon>
    </lineage>
</organism>
<evidence type="ECO:0000313" key="2">
    <source>
        <dbReference type="Proteomes" id="UP000288168"/>
    </source>
</evidence>
<sequence>MFLHSTGPPVFASPCQFDLSTARTVECTNGIKETWKKPAPGRNRKFIPESYNLVKGSKKRWERPPSNPKEIQSRTAGCHNAAKEAHKEVQLAESEWATTGVARLLFRRASIVFGPPFKAPQKPVEHAKDEAVLNDFADCDDKDLLGKWFHKTSLKTLEDAEDEIIEE</sequence>
<evidence type="ECO:0000313" key="1">
    <source>
        <dbReference type="EMBL" id="RSL68000.1"/>
    </source>
</evidence>
<dbReference type="Proteomes" id="UP000288168">
    <property type="component" value="Unassembled WGS sequence"/>
</dbReference>
<comment type="caution">
    <text evidence="1">The sequence shown here is derived from an EMBL/GenBank/DDBJ whole genome shotgun (WGS) entry which is preliminary data.</text>
</comment>
<dbReference type="EMBL" id="NKCI01000018">
    <property type="protein sequence ID" value="RSL68000.1"/>
    <property type="molecule type" value="Genomic_DNA"/>
</dbReference>
<accession>A0A428QRU6</accession>
<protein>
    <submittedName>
        <fullName evidence="1">Uncharacterized protein</fullName>
    </submittedName>
</protein>
<dbReference type="OrthoDB" id="10415522at2759"/>
<keyword evidence="2" id="KW-1185">Reference proteome</keyword>
<gene>
    <name evidence="1" type="ORF">CEP54_003043</name>
</gene>
<proteinExistence type="predicted"/>
<name>A0A428QRU6_9HYPO</name>
<dbReference type="AlphaFoldDB" id="A0A428QRU6"/>